<keyword evidence="5 6" id="KW-0472">Membrane</keyword>
<evidence type="ECO:0000313" key="7">
    <source>
        <dbReference type="EMBL" id="KAF4114166.1"/>
    </source>
</evidence>
<evidence type="ECO:0000256" key="5">
    <source>
        <dbReference type="ARBA" id="ARBA00023136"/>
    </source>
</evidence>
<comment type="subcellular location">
    <subcellularLocation>
        <location evidence="1">Membrane</location>
        <topology evidence="1">Multi-pass membrane protein</topology>
    </subcellularLocation>
</comment>
<evidence type="ECO:0000313" key="8">
    <source>
        <dbReference type="Proteomes" id="UP000579812"/>
    </source>
</evidence>
<sequence>MPENRVQMNTADDKDEQSRTIVGRSRFSTVFRRAFDEATKAVTEEEETSEENLYYSPGIIQTLFKAYMLSFPCGVMLAYNSCLIYRSVGDSHTRMSHTVIPMNSSTLVIQLQPATQTARGTTVTNAPVPVYVQQVVGASPLQGLQAFLKGQPKALGTVQIMIGVWTLLLGIVCSVYAEPIFVYSGIPYWGSLIYITAGALCIAAENKMNSPSSLCLVNASLGMSIFSTITAGIAIILLSLDLVIGPHSYCYDGGCYSTRQYATLFSGTRGVLLVFAVLEFIISICLSAFACKAGACCCVSQVQFAQVLPPQPSDFRPSHVHDLNSSEAASLVRLWTVMRMKIRIRHAVIRSEEKL</sequence>
<evidence type="ECO:0000256" key="3">
    <source>
        <dbReference type="ARBA" id="ARBA00022692"/>
    </source>
</evidence>
<dbReference type="EMBL" id="JAAMOB010000004">
    <property type="protein sequence ID" value="KAF4114166.1"/>
    <property type="molecule type" value="Genomic_DNA"/>
</dbReference>
<dbReference type="Pfam" id="PF04103">
    <property type="entry name" value="CD20"/>
    <property type="match status" value="1"/>
</dbReference>
<gene>
    <name evidence="7" type="ORF">G5714_004389</name>
</gene>
<keyword evidence="4 6" id="KW-1133">Transmembrane helix</keyword>
<dbReference type="AlphaFoldDB" id="A0A7J6D4L2"/>
<dbReference type="InterPro" id="IPR030417">
    <property type="entry name" value="MS4A"/>
</dbReference>
<proteinExistence type="inferred from homology"/>
<dbReference type="PANTHER" id="PTHR23320">
    <property type="entry name" value="MEMBRANE-SPANNING 4-DOMAINS SUBFAMILY A MS4A -RELATED"/>
    <property type="match status" value="1"/>
</dbReference>
<evidence type="ECO:0000256" key="4">
    <source>
        <dbReference type="ARBA" id="ARBA00022989"/>
    </source>
</evidence>
<dbReference type="GO" id="GO:0016020">
    <property type="term" value="C:membrane"/>
    <property type="evidence" value="ECO:0007669"/>
    <property type="project" value="UniProtKB-SubCell"/>
</dbReference>
<evidence type="ECO:0000256" key="1">
    <source>
        <dbReference type="ARBA" id="ARBA00004141"/>
    </source>
</evidence>
<comment type="similarity">
    <text evidence="2">Belongs to the MS4A family.</text>
</comment>
<comment type="caution">
    <text evidence="7">The sequence shown here is derived from an EMBL/GenBank/DDBJ whole genome shotgun (WGS) entry which is preliminary data.</text>
</comment>
<accession>A0A7J6D4L2</accession>
<feature type="transmembrane region" description="Helical" evidence="6">
    <location>
        <begin position="183"/>
        <end position="204"/>
    </location>
</feature>
<dbReference type="PANTHER" id="PTHR23320:SF128">
    <property type="entry name" value="MEMBRANE-SPANNING 4-DOMAINS SUBFAMILY A MEMBER 4A"/>
    <property type="match status" value="1"/>
</dbReference>
<keyword evidence="8" id="KW-1185">Reference proteome</keyword>
<evidence type="ECO:0000256" key="6">
    <source>
        <dbReference type="SAM" id="Phobius"/>
    </source>
</evidence>
<protein>
    <submittedName>
        <fullName evidence="7">Uncharacterized protein</fullName>
    </submittedName>
</protein>
<evidence type="ECO:0000256" key="2">
    <source>
        <dbReference type="ARBA" id="ARBA00009565"/>
    </source>
</evidence>
<name>A0A7J6D4L2_9TELE</name>
<dbReference type="Proteomes" id="UP000579812">
    <property type="component" value="Unassembled WGS sequence"/>
</dbReference>
<organism evidence="7 8">
    <name type="scientific">Onychostoma macrolepis</name>
    <dbReference type="NCBI Taxonomy" id="369639"/>
    <lineage>
        <taxon>Eukaryota</taxon>
        <taxon>Metazoa</taxon>
        <taxon>Chordata</taxon>
        <taxon>Craniata</taxon>
        <taxon>Vertebrata</taxon>
        <taxon>Euteleostomi</taxon>
        <taxon>Actinopterygii</taxon>
        <taxon>Neopterygii</taxon>
        <taxon>Teleostei</taxon>
        <taxon>Ostariophysi</taxon>
        <taxon>Cypriniformes</taxon>
        <taxon>Cyprinidae</taxon>
        <taxon>Acrossocheilinae</taxon>
        <taxon>Onychostoma</taxon>
    </lineage>
</organism>
<feature type="transmembrane region" description="Helical" evidence="6">
    <location>
        <begin position="154"/>
        <end position="177"/>
    </location>
</feature>
<keyword evidence="3 6" id="KW-0812">Transmembrane</keyword>
<reference evidence="7 8" key="1">
    <citation type="submission" date="2020-04" db="EMBL/GenBank/DDBJ databases">
        <title>Chromosome-level genome assembly of a cyprinid fish Onychostoma macrolepis by integration of Nanopore Sequencing, Bionano and Hi-C technology.</title>
        <authorList>
            <person name="Wang D."/>
        </authorList>
    </citation>
    <scope>NUCLEOTIDE SEQUENCE [LARGE SCALE GENOMIC DNA]</scope>
    <source>
        <strain evidence="7">SWU-2019</strain>
        <tissue evidence="7">Muscle</tissue>
    </source>
</reference>
<dbReference type="InterPro" id="IPR007237">
    <property type="entry name" value="CD20-like"/>
</dbReference>
<feature type="transmembrane region" description="Helical" evidence="6">
    <location>
        <begin position="271"/>
        <end position="291"/>
    </location>
</feature>
<feature type="transmembrane region" description="Helical" evidence="6">
    <location>
        <begin position="216"/>
        <end position="238"/>
    </location>
</feature>